<dbReference type="EMBL" id="FRAA01000001">
    <property type="protein sequence ID" value="SHJ51123.1"/>
    <property type="molecule type" value="Genomic_DNA"/>
</dbReference>
<accession>A0A1M6JWT1</accession>
<evidence type="ECO:0000256" key="6">
    <source>
        <dbReference type="ARBA" id="ARBA00023136"/>
    </source>
</evidence>
<organism evidence="8 9">
    <name type="scientific">Reichenbachiella agariperforans</name>
    <dbReference type="NCBI Taxonomy" id="156994"/>
    <lineage>
        <taxon>Bacteria</taxon>
        <taxon>Pseudomonadati</taxon>
        <taxon>Bacteroidota</taxon>
        <taxon>Cytophagia</taxon>
        <taxon>Cytophagales</taxon>
        <taxon>Reichenbachiellaceae</taxon>
        <taxon>Reichenbachiella</taxon>
    </lineage>
</organism>
<name>A0A1M6JWT1_REIAG</name>
<evidence type="ECO:0000256" key="4">
    <source>
        <dbReference type="ARBA" id="ARBA00022692"/>
    </source>
</evidence>
<keyword evidence="3" id="KW-1003">Cell membrane</keyword>
<dbReference type="Pfam" id="PF02472">
    <property type="entry name" value="ExbD"/>
    <property type="match status" value="1"/>
</dbReference>
<dbReference type="GO" id="GO:0022857">
    <property type="term" value="F:transmembrane transporter activity"/>
    <property type="evidence" value="ECO:0007669"/>
    <property type="project" value="InterPro"/>
</dbReference>
<dbReference type="RefSeq" id="WP_073118853.1">
    <property type="nucleotide sequence ID" value="NZ_FRAA01000001.1"/>
</dbReference>
<evidence type="ECO:0000313" key="8">
    <source>
        <dbReference type="EMBL" id="SHJ51123.1"/>
    </source>
</evidence>
<evidence type="ECO:0000256" key="7">
    <source>
        <dbReference type="RuleBase" id="RU003879"/>
    </source>
</evidence>
<keyword evidence="4 7" id="KW-0812">Transmembrane</keyword>
<evidence type="ECO:0000313" key="9">
    <source>
        <dbReference type="Proteomes" id="UP000184474"/>
    </source>
</evidence>
<keyword evidence="6" id="KW-0472">Membrane</keyword>
<keyword evidence="9" id="KW-1185">Reference proteome</keyword>
<reference evidence="9" key="1">
    <citation type="submission" date="2016-11" db="EMBL/GenBank/DDBJ databases">
        <authorList>
            <person name="Varghese N."/>
            <person name="Submissions S."/>
        </authorList>
    </citation>
    <scope>NUCLEOTIDE SEQUENCE [LARGE SCALE GENOMIC DNA]</scope>
    <source>
        <strain evidence="9">DSM 26134</strain>
    </source>
</reference>
<dbReference type="STRING" id="156994.SAMN04488028_101350"/>
<dbReference type="InterPro" id="IPR003400">
    <property type="entry name" value="ExbD"/>
</dbReference>
<keyword evidence="7" id="KW-0813">Transport</keyword>
<dbReference type="PANTHER" id="PTHR30558:SF3">
    <property type="entry name" value="BIOPOLYMER TRANSPORT PROTEIN EXBD-RELATED"/>
    <property type="match status" value="1"/>
</dbReference>
<dbReference type="GO" id="GO:0005886">
    <property type="term" value="C:plasma membrane"/>
    <property type="evidence" value="ECO:0007669"/>
    <property type="project" value="UniProtKB-SubCell"/>
</dbReference>
<gene>
    <name evidence="8" type="ORF">SAMN04488028_101350</name>
</gene>
<evidence type="ECO:0000256" key="1">
    <source>
        <dbReference type="ARBA" id="ARBA00004162"/>
    </source>
</evidence>
<keyword evidence="7" id="KW-0653">Protein transport</keyword>
<comment type="similarity">
    <text evidence="2 7">Belongs to the ExbD/TolR family.</text>
</comment>
<sequence length="153" mass="17265">MKKFKTKNVSKSEISTASLPDIVFLLLFFFMVTATIKAKDDQLVVQPPEARAVTKVEQKSLIRELTIGYPKNAALGVEARISSDGKLLSLEEITKWVFEQKNSLPESQRDQMIVMLRADEYVKMGLIADVQHELRKADARKVLFRTVLLRGGA</sequence>
<proteinExistence type="inferred from homology"/>
<evidence type="ECO:0000256" key="2">
    <source>
        <dbReference type="ARBA" id="ARBA00005811"/>
    </source>
</evidence>
<dbReference type="Proteomes" id="UP000184474">
    <property type="component" value="Unassembled WGS sequence"/>
</dbReference>
<evidence type="ECO:0000256" key="3">
    <source>
        <dbReference type="ARBA" id="ARBA00022475"/>
    </source>
</evidence>
<dbReference type="AlphaFoldDB" id="A0A1M6JWT1"/>
<keyword evidence="5" id="KW-1133">Transmembrane helix</keyword>
<dbReference type="GO" id="GO:0015031">
    <property type="term" value="P:protein transport"/>
    <property type="evidence" value="ECO:0007669"/>
    <property type="project" value="UniProtKB-KW"/>
</dbReference>
<protein>
    <submittedName>
        <fullName evidence="8">Biopolymer transport protein ExbD</fullName>
    </submittedName>
</protein>
<comment type="subcellular location">
    <subcellularLocation>
        <location evidence="1">Cell membrane</location>
        <topology evidence="1">Single-pass membrane protein</topology>
    </subcellularLocation>
    <subcellularLocation>
        <location evidence="7">Cell membrane</location>
        <topology evidence="7">Single-pass type II membrane protein</topology>
    </subcellularLocation>
</comment>
<evidence type="ECO:0000256" key="5">
    <source>
        <dbReference type="ARBA" id="ARBA00022989"/>
    </source>
</evidence>
<dbReference type="PANTHER" id="PTHR30558">
    <property type="entry name" value="EXBD MEMBRANE COMPONENT OF PMF-DRIVEN MACROMOLECULE IMPORT SYSTEM"/>
    <property type="match status" value="1"/>
</dbReference>